<organism evidence="2">
    <name type="scientific">Halalkalibacterium halodurans</name>
    <name type="common">Bacillus halodurans</name>
    <dbReference type="NCBI Taxonomy" id="86665"/>
    <lineage>
        <taxon>Bacteria</taxon>
        <taxon>Bacillati</taxon>
        <taxon>Bacillota</taxon>
        <taxon>Bacilli</taxon>
        <taxon>Bacillales</taxon>
        <taxon>Bacillaceae</taxon>
        <taxon>Halalkalibacterium (ex Joshi et al. 2022)</taxon>
    </lineage>
</organism>
<accession>A0A0M0KJP7</accession>
<keyword evidence="1" id="KW-0472">Membrane</keyword>
<dbReference type="InterPro" id="IPR058725">
    <property type="entry name" value="YczF"/>
</dbReference>
<accession>A0A4Y7WV15</accession>
<gene>
    <name evidence="2" type="ORF">AMD02_09930</name>
</gene>
<evidence type="ECO:0000313" key="2">
    <source>
        <dbReference type="EMBL" id="KOO39131.1"/>
    </source>
</evidence>
<name>A0A0M0KJP7_ALKHA</name>
<reference evidence="2" key="1">
    <citation type="submission" date="2015-08" db="EMBL/GenBank/DDBJ databases">
        <title>Complete DNA Sequence of Pseudomonas syringae pv. actinidiae, the Causal Agent of Kiwifruit Canker Disease.</title>
        <authorList>
            <person name="Rikkerink E.H.A."/>
            <person name="Fineran P.C."/>
        </authorList>
    </citation>
    <scope>NUCLEOTIDE SEQUENCE</scope>
    <source>
        <strain evidence="2">DSM 13666</strain>
    </source>
</reference>
<dbReference type="Pfam" id="PF26310">
    <property type="entry name" value="YczF"/>
    <property type="match status" value="1"/>
</dbReference>
<feature type="transmembrane region" description="Helical" evidence="1">
    <location>
        <begin position="7"/>
        <end position="30"/>
    </location>
</feature>
<sequence>MIKIIMISLFVFAILMVNNLIMNLLTGVSFNRSITYFLHPFQVMAQSERLIFWSMIFFALIGTTYMASSFYGKRSS</sequence>
<proteinExistence type="predicted"/>
<keyword evidence="1" id="KW-1133">Transmembrane helix</keyword>
<dbReference type="GeneID" id="87597534"/>
<evidence type="ECO:0000256" key="1">
    <source>
        <dbReference type="SAM" id="Phobius"/>
    </source>
</evidence>
<keyword evidence="1" id="KW-0812">Transmembrane</keyword>
<dbReference type="EMBL" id="LILD01000001">
    <property type="protein sequence ID" value="KOO39131.1"/>
    <property type="molecule type" value="Genomic_DNA"/>
</dbReference>
<dbReference type="AlphaFoldDB" id="A0A0M0KJP7"/>
<protein>
    <submittedName>
        <fullName evidence="2">Uncharacterized protein</fullName>
    </submittedName>
</protein>
<comment type="caution">
    <text evidence="2">The sequence shown here is derived from an EMBL/GenBank/DDBJ whole genome shotgun (WGS) entry which is preliminary data.</text>
</comment>
<dbReference type="RefSeq" id="WP_053431195.1">
    <property type="nucleotide sequence ID" value="NZ_CP040441.1"/>
</dbReference>
<feature type="transmembrane region" description="Helical" evidence="1">
    <location>
        <begin position="50"/>
        <end position="71"/>
    </location>
</feature>
<dbReference type="PATRIC" id="fig|136160.3.peg.2368"/>